<comment type="caution">
    <text evidence="14">The sequence shown here is derived from an EMBL/GenBank/DDBJ whole genome shotgun (WGS) entry which is preliminary data.</text>
</comment>
<dbReference type="EC" id="2.3.1.47" evidence="5"/>
<accession>A0ABP7XD46</accession>
<evidence type="ECO:0000256" key="1">
    <source>
        <dbReference type="ARBA" id="ARBA00001933"/>
    </source>
</evidence>
<dbReference type="PANTHER" id="PTHR13693">
    <property type="entry name" value="CLASS II AMINOTRANSFERASE/8-AMINO-7-OXONONANOATE SYNTHASE"/>
    <property type="match status" value="1"/>
</dbReference>
<dbReference type="InterPro" id="IPR015421">
    <property type="entry name" value="PyrdxlP-dep_Trfase_major"/>
</dbReference>
<evidence type="ECO:0000256" key="7">
    <source>
        <dbReference type="ARBA" id="ARBA00022756"/>
    </source>
</evidence>
<sequence length="384" mass="39472">MTPSSPDEYGADVSWSDWLAEQAASREAAGLTRRLRSRGPDDAVVDLAGNDYLGLSRDERVVRAAADAALTWGGGAGASRLVTGTLDLHTELEAELAEHLGQPAALTFSTGYHANLAVVTALVDRDCHVISDAHIHASLVDAVRLSRAGLTVVPHSDVEAVEDALSRGGGERTLVLAESIYSVLGDAAPLAELAEVCHRHGALLVVDEAHGLGVHGPGLVARAGLAGHPSLVVTATLSKALGSQGGAVLGSADLVDHLVNRARPFIFDTGLAPAAAAAALAALRIVRDEPQWAELVRTRVGDLAAALGVTPPAGAVLSVPMPSPQTAVAAQAAALDAGVRVGCFRPPSVPDGVSRLRITGTAGVAADDWERAVEVLLRVVKEHQ</sequence>
<name>A0ABP7XD46_9ACTN</name>
<evidence type="ECO:0000256" key="9">
    <source>
        <dbReference type="ARBA" id="ARBA00032610"/>
    </source>
</evidence>
<dbReference type="Pfam" id="PF00155">
    <property type="entry name" value="Aminotran_1_2"/>
    <property type="match status" value="1"/>
</dbReference>
<proteinExistence type="inferred from homology"/>
<comment type="subunit">
    <text evidence="4">Homodimer.</text>
</comment>
<evidence type="ECO:0000256" key="12">
    <source>
        <dbReference type="RuleBase" id="RU003693"/>
    </source>
</evidence>
<keyword evidence="6" id="KW-0808">Transferase</keyword>
<evidence type="ECO:0000256" key="10">
    <source>
        <dbReference type="ARBA" id="ARBA00033381"/>
    </source>
</evidence>
<evidence type="ECO:0000256" key="5">
    <source>
        <dbReference type="ARBA" id="ARBA00013187"/>
    </source>
</evidence>
<dbReference type="InterPro" id="IPR050087">
    <property type="entry name" value="AON_synthase_class-II"/>
</dbReference>
<dbReference type="InterPro" id="IPR015424">
    <property type="entry name" value="PyrdxlP-dep_Trfase"/>
</dbReference>
<dbReference type="PANTHER" id="PTHR13693:SF100">
    <property type="entry name" value="8-AMINO-7-OXONONANOATE SYNTHASE"/>
    <property type="match status" value="1"/>
</dbReference>
<keyword evidence="7" id="KW-0093">Biotin biosynthesis</keyword>
<evidence type="ECO:0000259" key="13">
    <source>
        <dbReference type="Pfam" id="PF00155"/>
    </source>
</evidence>
<gene>
    <name evidence="14" type="ORF">GCM10022215_06240</name>
</gene>
<dbReference type="RefSeq" id="WP_344731758.1">
    <property type="nucleotide sequence ID" value="NZ_BAAAZH010000005.1"/>
</dbReference>
<comment type="similarity">
    <text evidence="3">Belongs to the class-II pyridoxal-phosphate-dependent aminotransferase family. BioF subfamily.</text>
</comment>
<evidence type="ECO:0000256" key="3">
    <source>
        <dbReference type="ARBA" id="ARBA00010008"/>
    </source>
</evidence>
<feature type="domain" description="Aminotransferase class I/classII large" evidence="13">
    <location>
        <begin position="44"/>
        <end position="376"/>
    </location>
</feature>
<organism evidence="14 15">
    <name type="scientific">Nocardioides fonticola</name>
    <dbReference type="NCBI Taxonomy" id="450363"/>
    <lineage>
        <taxon>Bacteria</taxon>
        <taxon>Bacillati</taxon>
        <taxon>Actinomycetota</taxon>
        <taxon>Actinomycetes</taxon>
        <taxon>Propionibacteriales</taxon>
        <taxon>Nocardioidaceae</taxon>
        <taxon>Nocardioides</taxon>
    </lineage>
</organism>
<evidence type="ECO:0000256" key="8">
    <source>
        <dbReference type="ARBA" id="ARBA00022898"/>
    </source>
</evidence>
<dbReference type="InterPro" id="IPR015422">
    <property type="entry name" value="PyrdxlP-dep_Trfase_small"/>
</dbReference>
<keyword evidence="8 12" id="KW-0663">Pyridoxal phosphate</keyword>
<dbReference type="EMBL" id="BAAAZH010000005">
    <property type="protein sequence ID" value="GAA4110813.1"/>
    <property type="molecule type" value="Genomic_DNA"/>
</dbReference>
<evidence type="ECO:0000256" key="4">
    <source>
        <dbReference type="ARBA" id="ARBA00011738"/>
    </source>
</evidence>
<evidence type="ECO:0000256" key="2">
    <source>
        <dbReference type="ARBA" id="ARBA00004746"/>
    </source>
</evidence>
<evidence type="ECO:0000256" key="11">
    <source>
        <dbReference type="ARBA" id="ARBA00047715"/>
    </source>
</evidence>
<comment type="cofactor">
    <cofactor evidence="1 12">
        <name>pyridoxal 5'-phosphate</name>
        <dbReference type="ChEBI" id="CHEBI:597326"/>
    </cofactor>
</comment>
<evidence type="ECO:0000256" key="6">
    <source>
        <dbReference type="ARBA" id="ARBA00022679"/>
    </source>
</evidence>
<evidence type="ECO:0000313" key="14">
    <source>
        <dbReference type="EMBL" id="GAA4110813.1"/>
    </source>
</evidence>
<dbReference type="Gene3D" id="3.90.1150.10">
    <property type="entry name" value="Aspartate Aminotransferase, domain 1"/>
    <property type="match status" value="1"/>
</dbReference>
<dbReference type="Proteomes" id="UP001501495">
    <property type="component" value="Unassembled WGS sequence"/>
</dbReference>
<dbReference type="Gene3D" id="3.40.640.10">
    <property type="entry name" value="Type I PLP-dependent aspartate aminotransferase-like (Major domain)"/>
    <property type="match status" value="1"/>
</dbReference>
<comment type="catalytic activity">
    <reaction evidence="11">
        <text>6-carboxyhexanoyl-[ACP] + L-alanine + H(+) = (8S)-8-amino-7-oxononanoate + holo-[ACP] + CO2</text>
        <dbReference type="Rhea" id="RHEA:42288"/>
        <dbReference type="Rhea" id="RHEA-COMP:9685"/>
        <dbReference type="Rhea" id="RHEA-COMP:9955"/>
        <dbReference type="ChEBI" id="CHEBI:15378"/>
        <dbReference type="ChEBI" id="CHEBI:16526"/>
        <dbReference type="ChEBI" id="CHEBI:57972"/>
        <dbReference type="ChEBI" id="CHEBI:64479"/>
        <dbReference type="ChEBI" id="CHEBI:78846"/>
        <dbReference type="ChEBI" id="CHEBI:149468"/>
        <dbReference type="EC" id="2.3.1.47"/>
    </reaction>
</comment>
<dbReference type="SUPFAM" id="SSF53383">
    <property type="entry name" value="PLP-dependent transferases"/>
    <property type="match status" value="1"/>
</dbReference>
<keyword evidence="15" id="KW-1185">Reference proteome</keyword>
<dbReference type="InterPro" id="IPR001917">
    <property type="entry name" value="Aminotrans_II_pyridoxalP_BS"/>
</dbReference>
<evidence type="ECO:0000313" key="15">
    <source>
        <dbReference type="Proteomes" id="UP001501495"/>
    </source>
</evidence>
<comment type="pathway">
    <text evidence="2">Cofactor biosynthesis; biotin biosynthesis.</text>
</comment>
<dbReference type="PROSITE" id="PS00599">
    <property type="entry name" value="AA_TRANSFER_CLASS_2"/>
    <property type="match status" value="1"/>
</dbReference>
<reference evidence="15" key="1">
    <citation type="journal article" date="2019" name="Int. J. Syst. Evol. Microbiol.">
        <title>The Global Catalogue of Microorganisms (GCM) 10K type strain sequencing project: providing services to taxonomists for standard genome sequencing and annotation.</title>
        <authorList>
            <consortium name="The Broad Institute Genomics Platform"/>
            <consortium name="The Broad Institute Genome Sequencing Center for Infectious Disease"/>
            <person name="Wu L."/>
            <person name="Ma J."/>
        </authorList>
    </citation>
    <scope>NUCLEOTIDE SEQUENCE [LARGE SCALE GENOMIC DNA]</scope>
    <source>
        <strain evidence="15">JCM 16703</strain>
    </source>
</reference>
<protein>
    <recommendedName>
        <fullName evidence="5">8-amino-7-oxononanoate synthase</fullName>
        <ecNumber evidence="5">2.3.1.47</ecNumber>
    </recommendedName>
    <alternativeName>
        <fullName evidence="9">7-keto-8-amino-pelargonic acid synthase</fullName>
    </alternativeName>
    <alternativeName>
        <fullName evidence="10">8-amino-7-ketopelargonate synthase</fullName>
    </alternativeName>
</protein>
<dbReference type="InterPro" id="IPR004839">
    <property type="entry name" value="Aminotransferase_I/II_large"/>
</dbReference>